<keyword evidence="6" id="KW-0456">Lyase</keyword>
<evidence type="ECO:0000256" key="8">
    <source>
        <dbReference type="ARBA" id="ARBA00023471"/>
    </source>
</evidence>
<dbReference type="InterPro" id="IPR036388">
    <property type="entry name" value="WH-like_DNA-bd_sf"/>
</dbReference>
<evidence type="ECO:0000313" key="12">
    <source>
        <dbReference type="Proteomes" id="UP000269883"/>
    </source>
</evidence>
<dbReference type="Pfam" id="PF17805">
    <property type="entry name" value="AsnC_trans_reg2"/>
    <property type="match status" value="1"/>
</dbReference>
<keyword evidence="2" id="KW-0805">Transcription regulation</keyword>
<feature type="domain" description="HTH asnC-type" evidence="10">
    <location>
        <begin position="1"/>
        <end position="65"/>
    </location>
</feature>
<evidence type="ECO:0000313" key="11">
    <source>
        <dbReference type="EMBL" id="BBD08651.1"/>
    </source>
</evidence>
<dbReference type="Gene3D" id="1.10.10.10">
    <property type="entry name" value="Winged helix-like DNA-binding domain superfamily/Winged helix DNA-binding domain"/>
    <property type="match status" value="1"/>
</dbReference>
<evidence type="ECO:0000256" key="5">
    <source>
        <dbReference type="ARBA" id="ARBA00023163"/>
    </source>
</evidence>
<reference evidence="11 12" key="1">
    <citation type="journal article" date="2018" name="Sci. Adv.">
        <title>Multi-heme cytochromes provide a pathway for survival in energy-limited environments.</title>
        <authorList>
            <person name="Deng X."/>
            <person name="Dohmae N."/>
            <person name="Nealson K.H."/>
            <person name="Hashimoto K."/>
            <person name="Okamoto A."/>
        </authorList>
    </citation>
    <scope>NUCLEOTIDE SEQUENCE [LARGE SCALE GENOMIC DNA]</scope>
    <source>
        <strain evidence="11 12">IS5</strain>
    </source>
</reference>
<comment type="similarity">
    <text evidence="7">Belongs to the Ahb/Nir family.</text>
</comment>
<keyword evidence="12" id="KW-1185">Reference proteome</keyword>
<evidence type="ECO:0000259" key="10">
    <source>
        <dbReference type="PROSITE" id="PS50956"/>
    </source>
</evidence>
<comment type="catalytic activity">
    <reaction evidence="9">
        <text>siroheme + 2 H(+) = 12,18-didecarboxysiroheme + 2 CO2</text>
        <dbReference type="Rhea" id="RHEA:19093"/>
        <dbReference type="ChEBI" id="CHEBI:15378"/>
        <dbReference type="ChEBI" id="CHEBI:16526"/>
        <dbReference type="ChEBI" id="CHEBI:60052"/>
        <dbReference type="ChEBI" id="CHEBI:140497"/>
        <dbReference type="EC" id="4.1.1.111"/>
    </reaction>
</comment>
<comment type="pathway">
    <text evidence="1">Porphyrin-containing compound metabolism; protoheme biosynthesis.</text>
</comment>
<dbReference type="Pfam" id="PF22451">
    <property type="entry name" value="NirdL-like_HTH"/>
    <property type="match status" value="1"/>
</dbReference>
<dbReference type="OrthoDB" id="9806536at2"/>
<dbReference type="SUPFAM" id="SSF46785">
    <property type="entry name" value="Winged helix' DNA-binding domain"/>
    <property type="match status" value="1"/>
</dbReference>
<dbReference type="InterPro" id="IPR050684">
    <property type="entry name" value="HTH-Siroheme_Decarb"/>
</dbReference>
<dbReference type="AlphaFoldDB" id="A0A2Z6AZF2"/>
<dbReference type="KEGG" id="dfl:DFE_1925"/>
<keyword evidence="3" id="KW-0238">DNA-binding</keyword>
<evidence type="ECO:0000256" key="2">
    <source>
        <dbReference type="ARBA" id="ARBA00023015"/>
    </source>
</evidence>
<protein>
    <recommendedName>
        <fullName evidence="8">siroheme decarboxylase</fullName>
        <ecNumber evidence="8">4.1.1.111</ecNumber>
    </recommendedName>
</protein>
<keyword evidence="4" id="KW-0350">Heme biosynthesis</keyword>
<name>A0A2Z6AZF2_9BACT</name>
<dbReference type="PANTHER" id="PTHR43413">
    <property type="entry name" value="TRANSCRIPTIONAL REGULATOR, ASNC FAMILY"/>
    <property type="match status" value="1"/>
</dbReference>
<dbReference type="InterPro" id="IPR036390">
    <property type="entry name" value="WH_DNA-bd_sf"/>
</dbReference>
<dbReference type="Gene3D" id="3.30.70.3460">
    <property type="match status" value="1"/>
</dbReference>
<dbReference type="GO" id="GO:0016829">
    <property type="term" value="F:lyase activity"/>
    <property type="evidence" value="ECO:0007669"/>
    <property type="project" value="UniProtKB-KW"/>
</dbReference>
<dbReference type="EC" id="4.1.1.111" evidence="8"/>
<accession>A0A2Z6AZF2</accession>
<evidence type="ECO:0000256" key="4">
    <source>
        <dbReference type="ARBA" id="ARBA00023133"/>
    </source>
</evidence>
<evidence type="ECO:0000256" key="6">
    <source>
        <dbReference type="ARBA" id="ARBA00023239"/>
    </source>
</evidence>
<dbReference type="InterPro" id="IPR019888">
    <property type="entry name" value="Tscrpt_reg_AsnC-like"/>
</dbReference>
<dbReference type="InterPro" id="IPR000485">
    <property type="entry name" value="AsnC-type_HTH_dom"/>
</dbReference>
<dbReference type="InterPro" id="IPR053953">
    <property type="entry name" value="NirdL-like_HTH"/>
</dbReference>
<sequence length="154" mass="17166">MDDLDRKILGVIQSGFPLEARPYAVMGKDLGLTETEVLARVRALKESGVIRRIGANFQSGKLGWHSTLCAAKVPDEAFDDFVAVVNAHPGVTHNYLRDHEFNVWFTFIGETPEIAQQTLKDITAETGIDILYLPATKLFKIKVDFDMNKNGKES</sequence>
<dbReference type="PANTHER" id="PTHR43413:SF1">
    <property type="entry name" value="SIROHEME DECARBOXYLASE NIRL SUBUNIT"/>
    <property type="match status" value="1"/>
</dbReference>
<dbReference type="GO" id="GO:0006783">
    <property type="term" value="P:heme biosynthetic process"/>
    <property type="evidence" value="ECO:0007669"/>
    <property type="project" value="UniProtKB-KW"/>
</dbReference>
<keyword evidence="5" id="KW-0804">Transcription</keyword>
<dbReference type="SMART" id="SM00344">
    <property type="entry name" value="HTH_ASNC"/>
    <property type="match status" value="1"/>
</dbReference>
<proteinExistence type="inferred from homology"/>
<dbReference type="InterPro" id="IPR040523">
    <property type="entry name" value="AsnC_trans_reg2"/>
</dbReference>
<evidence type="ECO:0000256" key="7">
    <source>
        <dbReference type="ARBA" id="ARBA00023457"/>
    </source>
</evidence>
<dbReference type="PROSITE" id="PS50956">
    <property type="entry name" value="HTH_ASNC_2"/>
    <property type="match status" value="1"/>
</dbReference>
<evidence type="ECO:0000256" key="1">
    <source>
        <dbReference type="ARBA" id="ARBA00004744"/>
    </source>
</evidence>
<evidence type="ECO:0000256" key="3">
    <source>
        <dbReference type="ARBA" id="ARBA00023125"/>
    </source>
</evidence>
<dbReference type="Proteomes" id="UP000269883">
    <property type="component" value="Chromosome"/>
</dbReference>
<gene>
    <name evidence="11" type="ORF">DFE_1925</name>
</gene>
<dbReference type="UniPathway" id="UPA00252"/>
<evidence type="ECO:0000256" key="9">
    <source>
        <dbReference type="ARBA" id="ARBA00048470"/>
    </source>
</evidence>
<dbReference type="RefSeq" id="WP_126378923.1">
    <property type="nucleotide sequence ID" value="NZ_AP017378.1"/>
</dbReference>
<dbReference type="EMBL" id="AP017378">
    <property type="protein sequence ID" value="BBD08651.1"/>
    <property type="molecule type" value="Genomic_DNA"/>
</dbReference>
<organism evidence="11 12">
    <name type="scientific">Desulfovibrio ferrophilus</name>
    <dbReference type="NCBI Taxonomy" id="241368"/>
    <lineage>
        <taxon>Bacteria</taxon>
        <taxon>Pseudomonadati</taxon>
        <taxon>Thermodesulfobacteriota</taxon>
        <taxon>Desulfovibrionia</taxon>
        <taxon>Desulfovibrionales</taxon>
        <taxon>Desulfovibrionaceae</taxon>
        <taxon>Desulfovibrio</taxon>
    </lineage>
</organism>
<dbReference type="GO" id="GO:0043565">
    <property type="term" value="F:sequence-specific DNA binding"/>
    <property type="evidence" value="ECO:0007669"/>
    <property type="project" value="InterPro"/>
</dbReference>